<dbReference type="EMBL" id="CP002959">
    <property type="protein sequence ID" value="AFM11737.1"/>
    <property type="molecule type" value="Genomic_DNA"/>
</dbReference>
<dbReference type="GO" id="GO:0043565">
    <property type="term" value="F:sequence-specific DNA binding"/>
    <property type="evidence" value="ECO:0007669"/>
    <property type="project" value="InterPro"/>
</dbReference>
<reference evidence="6 7" key="1">
    <citation type="submission" date="2012-06" db="EMBL/GenBank/DDBJ databases">
        <title>The complete chromosome of genome of Turneriella parva DSM 21527.</title>
        <authorList>
            <consortium name="US DOE Joint Genome Institute (JGI-PGF)"/>
            <person name="Lucas S."/>
            <person name="Han J."/>
            <person name="Lapidus A."/>
            <person name="Bruce D."/>
            <person name="Goodwin L."/>
            <person name="Pitluck S."/>
            <person name="Peters L."/>
            <person name="Kyrpides N."/>
            <person name="Mavromatis K."/>
            <person name="Ivanova N."/>
            <person name="Mikhailova N."/>
            <person name="Chertkov O."/>
            <person name="Detter J.C."/>
            <person name="Tapia R."/>
            <person name="Han C."/>
            <person name="Land M."/>
            <person name="Hauser L."/>
            <person name="Markowitz V."/>
            <person name="Cheng J.-F."/>
            <person name="Hugenholtz P."/>
            <person name="Woyke T."/>
            <person name="Wu D."/>
            <person name="Gronow S."/>
            <person name="Wellnitz S."/>
            <person name="Brambilla E."/>
            <person name="Klenk H.-P."/>
            <person name="Eisen J.A."/>
        </authorList>
    </citation>
    <scope>NUCLEOTIDE SEQUENCE [LARGE SCALE GENOMIC DNA]</scope>
    <source>
        <strain evidence="7">ATCC BAA-1111 / DSM 21527 / NCTC 11395 / H</strain>
    </source>
</reference>
<evidence type="ECO:0000313" key="6">
    <source>
        <dbReference type="EMBL" id="AFM11737.1"/>
    </source>
</evidence>
<feature type="transmembrane region" description="Helical" evidence="4">
    <location>
        <begin position="64"/>
        <end position="82"/>
    </location>
</feature>
<dbReference type="AlphaFoldDB" id="I4B380"/>
<feature type="transmembrane region" description="Helical" evidence="4">
    <location>
        <begin position="6"/>
        <end position="26"/>
    </location>
</feature>
<dbReference type="InterPro" id="IPR018062">
    <property type="entry name" value="HTH_AraC-typ_CS"/>
</dbReference>
<gene>
    <name evidence="6" type="ordered locus">Turpa_1088</name>
</gene>
<keyword evidence="4" id="KW-0472">Membrane</keyword>
<organism evidence="6 7">
    <name type="scientific">Turneriella parva (strain ATCC BAA-1111 / DSM 21527 / NCTC 11395 / H)</name>
    <name type="common">Leptospira parva</name>
    <dbReference type="NCBI Taxonomy" id="869212"/>
    <lineage>
        <taxon>Bacteria</taxon>
        <taxon>Pseudomonadati</taxon>
        <taxon>Spirochaetota</taxon>
        <taxon>Spirochaetia</taxon>
        <taxon>Leptospirales</taxon>
        <taxon>Leptospiraceae</taxon>
        <taxon>Turneriella</taxon>
    </lineage>
</organism>
<keyword evidence="2" id="KW-0238">DNA-binding</keyword>
<keyword evidence="7" id="KW-1185">Reference proteome</keyword>
<protein>
    <submittedName>
        <fullName evidence="6">Transcriptional regulator, AraC family</fullName>
    </submittedName>
</protein>
<dbReference type="GO" id="GO:0003700">
    <property type="term" value="F:DNA-binding transcription factor activity"/>
    <property type="evidence" value="ECO:0007669"/>
    <property type="project" value="InterPro"/>
</dbReference>
<evidence type="ECO:0000313" key="7">
    <source>
        <dbReference type="Proteomes" id="UP000006048"/>
    </source>
</evidence>
<dbReference type="SMART" id="SM00342">
    <property type="entry name" value="HTH_ARAC"/>
    <property type="match status" value="1"/>
</dbReference>
<dbReference type="Gene3D" id="1.10.10.60">
    <property type="entry name" value="Homeodomain-like"/>
    <property type="match status" value="2"/>
</dbReference>
<feature type="transmembrane region" description="Helical" evidence="4">
    <location>
        <begin position="33"/>
        <end position="52"/>
    </location>
</feature>
<feature type="domain" description="HTH araC/xylS-type" evidence="5">
    <location>
        <begin position="249"/>
        <end position="355"/>
    </location>
</feature>
<evidence type="ECO:0000259" key="5">
    <source>
        <dbReference type="PROSITE" id="PS01124"/>
    </source>
</evidence>
<dbReference type="Proteomes" id="UP000006048">
    <property type="component" value="Chromosome"/>
</dbReference>
<keyword evidence="4" id="KW-1133">Transmembrane helix</keyword>
<proteinExistence type="predicted"/>
<dbReference type="InterPro" id="IPR018060">
    <property type="entry name" value="HTH_AraC"/>
</dbReference>
<dbReference type="InterPro" id="IPR009057">
    <property type="entry name" value="Homeodomain-like_sf"/>
</dbReference>
<feature type="transmembrane region" description="Helical" evidence="4">
    <location>
        <begin position="137"/>
        <end position="159"/>
    </location>
</feature>
<dbReference type="PANTHER" id="PTHR43280">
    <property type="entry name" value="ARAC-FAMILY TRANSCRIPTIONAL REGULATOR"/>
    <property type="match status" value="1"/>
</dbReference>
<feature type="transmembrane region" description="Helical" evidence="4">
    <location>
        <begin position="171"/>
        <end position="196"/>
    </location>
</feature>
<dbReference type="PROSITE" id="PS01124">
    <property type="entry name" value="HTH_ARAC_FAMILY_2"/>
    <property type="match status" value="1"/>
</dbReference>
<evidence type="ECO:0000256" key="2">
    <source>
        <dbReference type="ARBA" id="ARBA00023125"/>
    </source>
</evidence>
<dbReference type="PANTHER" id="PTHR43280:SF29">
    <property type="entry name" value="ARAC-FAMILY TRANSCRIPTIONAL REGULATOR"/>
    <property type="match status" value="1"/>
</dbReference>
<feature type="transmembrane region" description="Helical" evidence="4">
    <location>
        <begin position="94"/>
        <end position="113"/>
    </location>
</feature>
<dbReference type="OrthoDB" id="6866685at2"/>
<keyword evidence="1" id="KW-0805">Transcription regulation</keyword>
<sequence>MNAYLTMLLFASGVCLLIALGQLFLARTGKKKYIWAAAYFFVGLCFVFAYLVHSDRLLEYPHIYGPHLVIIFLPAMMYYFYFRFWLYPDLPLRTYWHLIPASIAFVIAAPFLLENEQAKQAAIISYYKNGVFSWREYLFEIGLLSNVIYSGLLTWEARVLHKHIHVAGRSIFVLTALCAAISVVSVLIIMIAYAIGDRVLESYGMVGLVVAAAFGYFFMQRSSHISEELSASVEQERYRKTRLNGVDLNKIRQGLRELMDEQKLYTDFDLSLAQLAEALGLNAHQLSEYLNIHEKKKFSDYIGEFRIHEAKRLLVDEGGENLLRAGLAAGFSSKSSFNSLFKKATGLTPGEYRDQFKKRG</sequence>
<keyword evidence="4" id="KW-0812">Transmembrane</keyword>
<evidence type="ECO:0000256" key="3">
    <source>
        <dbReference type="ARBA" id="ARBA00023163"/>
    </source>
</evidence>
<name>I4B380_TURPD</name>
<dbReference type="Pfam" id="PF12833">
    <property type="entry name" value="HTH_18"/>
    <property type="match status" value="1"/>
</dbReference>
<accession>I4B380</accession>
<evidence type="ECO:0000256" key="1">
    <source>
        <dbReference type="ARBA" id="ARBA00023015"/>
    </source>
</evidence>
<evidence type="ECO:0000256" key="4">
    <source>
        <dbReference type="SAM" id="Phobius"/>
    </source>
</evidence>
<feature type="transmembrane region" description="Helical" evidence="4">
    <location>
        <begin position="202"/>
        <end position="219"/>
    </location>
</feature>
<dbReference type="PROSITE" id="PS00041">
    <property type="entry name" value="HTH_ARAC_FAMILY_1"/>
    <property type="match status" value="1"/>
</dbReference>
<dbReference type="SUPFAM" id="SSF46689">
    <property type="entry name" value="Homeodomain-like"/>
    <property type="match status" value="1"/>
</dbReference>
<dbReference type="RefSeq" id="WP_014802254.1">
    <property type="nucleotide sequence ID" value="NC_018020.1"/>
</dbReference>
<keyword evidence="3" id="KW-0804">Transcription</keyword>
<dbReference type="HOGENOM" id="CLU_041408_2_1_12"/>
<dbReference type="KEGG" id="tpx:Turpa_1088"/>
<dbReference type="STRING" id="869212.Turpa_1088"/>